<dbReference type="FunFam" id="3.20.20.300:FF:000005">
    <property type="entry name" value="Periplasmic beta-glucosidase"/>
    <property type="match status" value="1"/>
</dbReference>
<evidence type="ECO:0000256" key="3">
    <source>
        <dbReference type="ARBA" id="ARBA00005336"/>
    </source>
</evidence>
<evidence type="ECO:0000256" key="5">
    <source>
        <dbReference type="ARBA" id="ARBA00022729"/>
    </source>
</evidence>
<keyword evidence="6" id="KW-0574">Periplasm</keyword>
<dbReference type="AlphaFoldDB" id="A0A419X4F5"/>
<protein>
    <recommendedName>
        <fullName evidence="9">Periplasmic beta-glucosidase</fullName>
        <ecNumber evidence="4">3.2.1.21</ecNumber>
    </recommendedName>
</protein>
<dbReference type="InterPro" id="IPR026891">
    <property type="entry name" value="Fn3-like"/>
</dbReference>
<dbReference type="FunFam" id="3.40.50.1700:FF:000004">
    <property type="entry name" value="Periplasmic beta-glucosidase"/>
    <property type="match status" value="1"/>
</dbReference>
<keyword evidence="7 10" id="KW-0378">Hydrolase</keyword>
<dbReference type="EMBL" id="RAPQ01000009">
    <property type="protein sequence ID" value="RKE02595.1"/>
    <property type="molecule type" value="Genomic_DNA"/>
</dbReference>
<comment type="catalytic activity">
    <reaction evidence="1">
        <text>Hydrolysis of terminal, non-reducing beta-D-glucosyl residues with release of beta-D-glucose.</text>
        <dbReference type="EC" id="3.2.1.21"/>
    </reaction>
</comment>
<evidence type="ECO:0000313" key="13">
    <source>
        <dbReference type="EMBL" id="RKE02595.1"/>
    </source>
</evidence>
<dbReference type="Proteomes" id="UP000284531">
    <property type="component" value="Unassembled WGS sequence"/>
</dbReference>
<dbReference type="SUPFAM" id="SSF52279">
    <property type="entry name" value="Beta-D-glucan exohydrolase, C-terminal domain"/>
    <property type="match status" value="1"/>
</dbReference>
<dbReference type="Pfam" id="PF01915">
    <property type="entry name" value="Glyco_hydro_3_C"/>
    <property type="match status" value="1"/>
</dbReference>
<keyword evidence="14" id="KW-1185">Reference proteome</keyword>
<dbReference type="Pfam" id="PF00933">
    <property type="entry name" value="Glyco_hydro_3"/>
    <property type="match status" value="1"/>
</dbReference>
<dbReference type="GO" id="GO:0042597">
    <property type="term" value="C:periplasmic space"/>
    <property type="evidence" value="ECO:0007669"/>
    <property type="project" value="UniProtKB-SubCell"/>
</dbReference>
<reference evidence="13 14" key="1">
    <citation type="submission" date="2018-09" db="EMBL/GenBank/DDBJ databases">
        <title>Genomic Encyclopedia of Archaeal and Bacterial Type Strains, Phase II (KMG-II): from individual species to whole genera.</title>
        <authorList>
            <person name="Goeker M."/>
        </authorList>
    </citation>
    <scope>NUCLEOTIDE SEQUENCE [LARGE SCALE GENOMIC DNA]</scope>
    <source>
        <strain evidence="13 14">DSM 21950</strain>
    </source>
</reference>
<comment type="subcellular location">
    <subcellularLocation>
        <location evidence="2">Periplasm</location>
    </subcellularLocation>
</comment>
<name>A0A419X4F5_9BACT</name>
<dbReference type="PANTHER" id="PTHR30620">
    <property type="entry name" value="PERIPLASMIC BETA-GLUCOSIDASE-RELATED"/>
    <property type="match status" value="1"/>
</dbReference>
<evidence type="ECO:0000256" key="4">
    <source>
        <dbReference type="ARBA" id="ARBA00012744"/>
    </source>
</evidence>
<evidence type="ECO:0000256" key="1">
    <source>
        <dbReference type="ARBA" id="ARBA00000448"/>
    </source>
</evidence>
<evidence type="ECO:0000256" key="11">
    <source>
        <dbReference type="SAM" id="SignalP"/>
    </source>
</evidence>
<dbReference type="InterPro" id="IPR019800">
    <property type="entry name" value="Glyco_hydro_3_AS"/>
</dbReference>
<organism evidence="13 14">
    <name type="scientific">Marinifilum flexuosum</name>
    <dbReference type="NCBI Taxonomy" id="1117708"/>
    <lineage>
        <taxon>Bacteria</taxon>
        <taxon>Pseudomonadati</taxon>
        <taxon>Bacteroidota</taxon>
        <taxon>Bacteroidia</taxon>
        <taxon>Marinilabiliales</taxon>
        <taxon>Marinifilaceae</taxon>
    </lineage>
</organism>
<dbReference type="PRINTS" id="PR00133">
    <property type="entry name" value="GLHYDRLASE3"/>
</dbReference>
<dbReference type="OrthoDB" id="9805821at2"/>
<dbReference type="PANTHER" id="PTHR30620:SF16">
    <property type="entry name" value="LYSOSOMAL BETA GLUCOSIDASE"/>
    <property type="match status" value="1"/>
</dbReference>
<evidence type="ECO:0000256" key="8">
    <source>
        <dbReference type="ARBA" id="ARBA00023295"/>
    </source>
</evidence>
<evidence type="ECO:0000256" key="6">
    <source>
        <dbReference type="ARBA" id="ARBA00022764"/>
    </source>
</evidence>
<comment type="caution">
    <text evidence="13">The sequence shown here is derived from an EMBL/GenBank/DDBJ whole genome shotgun (WGS) entry which is preliminary data.</text>
</comment>
<dbReference type="SMART" id="SM01217">
    <property type="entry name" value="Fn3_like"/>
    <property type="match status" value="1"/>
</dbReference>
<dbReference type="GO" id="GO:0008422">
    <property type="term" value="F:beta-glucosidase activity"/>
    <property type="evidence" value="ECO:0007669"/>
    <property type="project" value="UniProtKB-EC"/>
</dbReference>
<accession>A0A419X4F5</accession>
<evidence type="ECO:0000313" key="14">
    <source>
        <dbReference type="Proteomes" id="UP000284531"/>
    </source>
</evidence>
<feature type="signal peptide" evidence="11">
    <location>
        <begin position="1"/>
        <end position="22"/>
    </location>
</feature>
<gene>
    <name evidence="13" type="ORF">BXY64_2690</name>
</gene>
<dbReference type="Pfam" id="PF14310">
    <property type="entry name" value="Fn3-like"/>
    <property type="match status" value="1"/>
</dbReference>
<dbReference type="GO" id="GO:0009251">
    <property type="term" value="P:glucan catabolic process"/>
    <property type="evidence" value="ECO:0007669"/>
    <property type="project" value="TreeGrafter"/>
</dbReference>
<evidence type="ECO:0000256" key="10">
    <source>
        <dbReference type="RuleBase" id="RU361161"/>
    </source>
</evidence>
<dbReference type="InterPro" id="IPR051915">
    <property type="entry name" value="Cellulose_Degrad_GH3"/>
</dbReference>
<evidence type="ECO:0000256" key="9">
    <source>
        <dbReference type="ARBA" id="ARBA00067498"/>
    </source>
</evidence>
<dbReference type="Gene3D" id="3.20.20.300">
    <property type="entry name" value="Glycoside hydrolase, family 3, N-terminal domain"/>
    <property type="match status" value="1"/>
</dbReference>
<evidence type="ECO:0000256" key="2">
    <source>
        <dbReference type="ARBA" id="ARBA00004418"/>
    </source>
</evidence>
<evidence type="ECO:0000256" key="7">
    <source>
        <dbReference type="ARBA" id="ARBA00022801"/>
    </source>
</evidence>
<dbReference type="InterPro" id="IPR036962">
    <property type="entry name" value="Glyco_hydro_3_N_sf"/>
</dbReference>
<dbReference type="FunFam" id="2.60.40.10:FF:000495">
    <property type="entry name" value="Periplasmic beta-glucosidase"/>
    <property type="match status" value="1"/>
</dbReference>
<sequence length="756" mass="84277">MRLKSLLLLVGLVMSGALTLSAKVNKKPAPWERETKMEAFVDSLLQKMTLEEKLGQLTLFSSSWDITGPITNNNYVEDVKKGKVGAIFNAYSADFTYRLQKENMENTRLSIPLLFGYDVIHGHWTTFPIPLAEACSWDLEWIEKSARIAAIEATSEGLHWTFAPMVDIARDPRWGRIAEGAGEDIFLGCEIAKARVHGFQGDDLSKTNTMLACAKHYAAYGVAQAGRDYHTVDISNRELWGTYMPPFKAALNAGVATFMTSFNELDGTPCTGNEYLLDDVLRKKWHFDGFVVTDYTSIMEMTEHGNVKDEKEAGEVAINAGVDMDMQSGIFNDYLPTSVEEGKVLTSRINEAVRQILKMKYRLGLFEDPYKYSDVKRAKKTLMKPEFIKASRELAKRSIVLLKNEDQILPLDKNIKKLALIGPYVKNRRDLVGTWSGAGKWEKAVTVMEGIEKAVSRKTEILYAEGCKLFGDDRSGFDNAVATAKEADVVVLMVGEPHDWSGEAASRTDLELPGVQPELVKEIVKTGKPVVMVMMNGRPLTIDWEAANVPAIVEAWHLGVQAGPAVADVLFGDYNPSAKLTVTFPRNVGQIPIYYNMKHTGRPMDPNQKFTSKYLDCPNTPLYPFGFGLSYTTFDYSAVELNKTTMGANDQIIAKVKVSNTGKYDGEEVVQLYIQDLVGSVTRPVKELKGFKKVFIPKGESVEVEFTITAEDLAFYRKDMSYGVEKGDFKVFIGTSSQEVQESQFTLTQTAPIAEK</sequence>
<dbReference type="Gene3D" id="3.40.50.1700">
    <property type="entry name" value="Glycoside hydrolase family 3 C-terminal domain"/>
    <property type="match status" value="1"/>
</dbReference>
<dbReference type="InterPro" id="IPR036881">
    <property type="entry name" value="Glyco_hydro_3_C_sf"/>
</dbReference>
<dbReference type="RefSeq" id="WP_120240451.1">
    <property type="nucleotide sequence ID" value="NZ_RAPQ01000009.1"/>
</dbReference>
<dbReference type="EC" id="3.2.1.21" evidence="4"/>
<dbReference type="Gene3D" id="2.60.40.10">
    <property type="entry name" value="Immunoglobulins"/>
    <property type="match status" value="1"/>
</dbReference>
<proteinExistence type="inferred from homology"/>
<comment type="similarity">
    <text evidence="3 10">Belongs to the glycosyl hydrolase 3 family.</text>
</comment>
<keyword evidence="8 10" id="KW-0326">Glycosidase</keyword>
<dbReference type="InterPro" id="IPR017853">
    <property type="entry name" value="GH"/>
</dbReference>
<dbReference type="SUPFAM" id="SSF51445">
    <property type="entry name" value="(Trans)glycosidases"/>
    <property type="match status" value="1"/>
</dbReference>
<feature type="chain" id="PRO_5019365009" description="Periplasmic beta-glucosidase" evidence="11">
    <location>
        <begin position="23"/>
        <end position="756"/>
    </location>
</feature>
<evidence type="ECO:0000259" key="12">
    <source>
        <dbReference type="SMART" id="SM01217"/>
    </source>
</evidence>
<dbReference type="PROSITE" id="PS00775">
    <property type="entry name" value="GLYCOSYL_HYDROL_F3"/>
    <property type="match status" value="1"/>
</dbReference>
<dbReference type="InterPro" id="IPR013783">
    <property type="entry name" value="Ig-like_fold"/>
</dbReference>
<keyword evidence="5 11" id="KW-0732">Signal</keyword>
<dbReference type="InterPro" id="IPR002772">
    <property type="entry name" value="Glyco_hydro_3_C"/>
</dbReference>
<feature type="domain" description="Fibronectin type III-like" evidence="12">
    <location>
        <begin position="668"/>
        <end position="737"/>
    </location>
</feature>
<dbReference type="InterPro" id="IPR001764">
    <property type="entry name" value="Glyco_hydro_3_N"/>
</dbReference>